<reference evidence="2 3" key="1">
    <citation type="journal article" date="2010" name="PLoS ONE">
        <title>The Waddlia genome: a window into chlamydial biology.</title>
        <authorList>
            <person name="Bertelli C."/>
            <person name="Collyn F."/>
            <person name="Croxatto A."/>
            <person name="Ruckert C."/>
            <person name="Polkinghorne A."/>
            <person name="Kebbi-Beghdadi C."/>
            <person name="Goesmann A."/>
            <person name="Vaughan L."/>
            <person name="Greub G."/>
        </authorList>
    </citation>
    <scope>NUCLEOTIDE SEQUENCE [LARGE SCALE GENOMIC DNA]</scope>
    <source>
        <strain evidence="3">ATCC VR-1470 / WSU 86-1044</strain>
    </source>
</reference>
<evidence type="ECO:0000313" key="2">
    <source>
        <dbReference type="EMBL" id="ADI37941.1"/>
    </source>
</evidence>
<keyword evidence="1" id="KW-0472">Membrane</keyword>
<gene>
    <name evidence="2" type="ordered locus">wcw_0571</name>
</gene>
<dbReference type="PANTHER" id="PTHR38468:SF1">
    <property type="entry name" value="SLL0939 PROTEIN"/>
    <property type="match status" value="1"/>
</dbReference>
<feature type="transmembrane region" description="Helical" evidence="1">
    <location>
        <begin position="36"/>
        <end position="61"/>
    </location>
</feature>
<accession>D6YUY0</accession>
<proteinExistence type="predicted"/>
<dbReference type="HOGENOM" id="CLU_136765_1_0_0"/>
<keyword evidence="1" id="KW-0812">Transmembrane</keyword>
<dbReference type="AlphaFoldDB" id="D6YUY0"/>
<keyword evidence="1" id="KW-1133">Transmembrane helix</keyword>
<evidence type="ECO:0008006" key="4">
    <source>
        <dbReference type="Google" id="ProtNLM"/>
    </source>
</evidence>
<dbReference type="eggNOG" id="COG4828">
    <property type="taxonomic scope" value="Bacteria"/>
</dbReference>
<dbReference type="STRING" id="716544.wcw_0571"/>
<dbReference type="EMBL" id="CP001928">
    <property type="protein sequence ID" value="ADI37941.1"/>
    <property type="molecule type" value="Genomic_DNA"/>
</dbReference>
<evidence type="ECO:0000256" key="1">
    <source>
        <dbReference type="SAM" id="Phobius"/>
    </source>
</evidence>
<dbReference type="Proteomes" id="UP000001505">
    <property type="component" value="Chromosome"/>
</dbReference>
<protein>
    <recommendedName>
        <fullName evidence="4">DUF1622 domain-containing protein</fullName>
    </recommendedName>
</protein>
<organism evidence="2 3">
    <name type="scientific">Waddlia chondrophila (strain ATCC VR-1470 / WSU 86-1044)</name>
    <dbReference type="NCBI Taxonomy" id="716544"/>
    <lineage>
        <taxon>Bacteria</taxon>
        <taxon>Pseudomonadati</taxon>
        <taxon>Chlamydiota</taxon>
        <taxon>Chlamydiia</taxon>
        <taxon>Parachlamydiales</taxon>
        <taxon>Waddliaceae</taxon>
        <taxon>Waddlia</taxon>
    </lineage>
</organism>
<keyword evidence="3" id="KW-1185">Reference proteome</keyword>
<dbReference type="InterPro" id="IPR012427">
    <property type="entry name" value="DUF1622"/>
</dbReference>
<dbReference type="KEGG" id="wch:wcw_0571"/>
<dbReference type="Pfam" id="PF07784">
    <property type="entry name" value="DUF1622"/>
    <property type="match status" value="1"/>
</dbReference>
<dbReference type="PANTHER" id="PTHR38468">
    <property type="entry name" value="SLL0939 PROTEIN"/>
    <property type="match status" value="1"/>
</dbReference>
<sequence>MSITRPNIGIEGAFPFFKFYVKLSVMEIIVKEAAHFVALIAEFVAILVILLGVIKTTIFYFKSPLPWRFVPEAFLKMRVQLGGALSLSLEFLIGADILKTAISPTWSEIGILGSVVVIRTVLNYFLTQELSEGIGKVK</sequence>
<evidence type="ECO:0000313" key="3">
    <source>
        <dbReference type="Proteomes" id="UP000001505"/>
    </source>
</evidence>
<name>D6YUY0_WADCW</name>